<feature type="transmembrane region" description="Helical" evidence="1">
    <location>
        <begin position="35"/>
        <end position="58"/>
    </location>
</feature>
<proteinExistence type="predicted"/>
<organism evidence="2 3">
    <name type="scientific">Caenorhabditis nigoni</name>
    <dbReference type="NCBI Taxonomy" id="1611254"/>
    <lineage>
        <taxon>Eukaryota</taxon>
        <taxon>Metazoa</taxon>
        <taxon>Ecdysozoa</taxon>
        <taxon>Nematoda</taxon>
        <taxon>Chromadorea</taxon>
        <taxon>Rhabditida</taxon>
        <taxon>Rhabditina</taxon>
        <taxon>Rhabditomorpha</taxon>
        <taxon>Rhabditoidea</taxon>
        <taxon>Rhabditidae</taxon>
        <taxon>Peloderinae</taxon>
        <taxon>Caenorhabditis</taxon>
    </lineage>
</organism>
<evidence type="ECO:0000313" key="2">
    <source>
        <dbReference type="EMBL" id="PIC33463.1"/>
    </source>
</evidence>
<keyword evidence="1" id="KW-0472">Membrane</keyword>
<reference evidence="3" key="1">
    <citation type="submission" date="2017-10" db="EMBL/GenBank/DDBJ databases">
        <title>Rapid genome shrinkage in a self-fertile nematode reveals novel sperm competition proteins.</title>
        <authorList>
            <person name="Yin D."/>
            <person name="Schwarz E.M."/>
            <person name="Thomas C.G."/>
            <person name="Felde R.L."/>
            <person name="Korf I.F."/>
            <person name="Cutter A.D."/>
            <person name="Schartner C.M."/>
            <person name="Ralston E.J."/>
            <person name="Meyer B.J."/>
            <person name="Haag E.S."/>
        </authorList>
    </citation>
    <scope>NUCLEOTIDE SEQUENCE [LARGE SCALE GENOMIC DNA]</scope>
    <source>
        <strain evidence="3">JU1422</strain>
    </source>
</reference>
<evidence type="ECO:0000313" key="3">
    <source>
        <dbReference type="Proteomes" id="UP000230233"/>
    </source>
</evidence>
<dbReference type="EMBL" id="PDUG01000004">
    <property type="protein sequence ID" value="PIC33463.1"/>
    <property type="molecule type" value="Genomic_DNA"/>
</dbReference>
<feature type="transmembrane region" description="Helical" evidence="1">
    <location>
        <begin position="109"/>
        <end position="132"/>
    </location>
</feature>
<keyword evidence="1" id="KW-0812">Transmembrane</keyword>
<feature type="transmembrane region" description="Helical" evidence="1">
    <location>
        <begin position="192"/>
        <end position="214"/>
    </location>
</feature>
<keyword evidence="3" id="KW-1185">Reference proteome</keyword>
<feature type="transmembrane region" description="Helical" evidence="1">
    <location>
        <begin position="152"/>
        <end position="171"/>
    </location>
</feature>
<comment type="caution">
    <text evidence="2">The sequence shown here is derived from an EMBL/GenBank/DDBJ whole genome shotgun (WGS) entry which is preliminary data.</text>
</comment>
<feature type="transmembrane region" description="Helical" evidence="1">
    <location>
        <begin position="78"/>
        <end position="97"/>
    </location>
</feature>
<protein>
    <submittedName>
        <fullName evidence="2">Uncharacterized protein</fullName>
    </submittedName>
</protein>
<name>A0A2G5U1Y1_9PELO</name>
<accession>A0A2G5U1Y1</accession>
<keyword evidence="1" id="KW-1133">Transmembrane helix</keyword>
<sequence length="217" mass="24423">MNFPFSINLRNEVLSEVLKECWNGIRLLWAQSDEILYMMMTIVMCSTPQFATGILYAYESYVEGPASAAQSKDIAMSPKALGTVAWTVACLLIRLIIQKLGRRSNVVTATYFIGILITVAAPVFILASFIIGHDTEVYYLYYLSWLYGGCQLMVSSRLGAFSVTIDLLALLTAPIGNHVFRRLHWTPFRVRAILIFAIVFHTAITLCMKCELIFDVE</sequence>
<evidence type="ECO:0000256" key="1">
    <source>
        <dbReference type="SAM" id="Phobius"/>
    </source>
</evidence>
<dbReference type="AlphaFoldDB" id="A0A2G5U1Y1"/>
<gene>
    <name evidence="2" type="primary">Cnig_chr_IV.g13433</name>
    <name evidence="2" type="ORF">B9Z55_013433</name>
</gene>
<dbReference type="Proteomes" id="UP000230233">
    <property type="component" value="Chromosome IV"/>
</dbReference>